<accession>A0A4V2MKP8</accession>
<evidence type="ECO:0000313" key="1">
    <source>
        <dbReference type="EMBL" id="TCC98956.1"/>
    </source>
</evidence>
<name>A0A4V2MKP8_9SPHI</name>
<protein>
    <submittedName>
        <fullName evidence="1">Uncharacterized protein</fullName>
    </submittedName>
</protein>
<dbReference type="OrthoDB" id="754840at2"/>
<dbReference type="Proteomes" id="UP000293347">
    <property type="component" value="Unassembled WGS sequence"/>
</dbReference>
<dbReference type="EMBL" id="SJSL01000006">
    <property type="protein sequence ID" value="TCC98956.1"/>
    <property type="molecule type" value="Genomic_DNA"/>
</dbReference>
<proteinExistence type="predicted"/>
<keyword evidence="2" id="KW-1185">Reference proteome</keyword>
<dbReference type="AlphaFoldDB" id="A0A4V2MKP8"/>
<dbReference type="RefSeq" id="WP_131597387.1">
    <property type="nucleotide sequence ID" value="NZ_SJSL01000006.1"/>
</dbReference>
<evidence type="ECO:0000313" key="2">
    <source>
        <dbReference type="Proteomes" id="UP000293347"/>
    </source>
</evidence>
<reference evidence="1 2" key="1">
    <citation type="submission" date="2019-02" db="EMBL/GenBank/DDBJ databases">
        <title>Pedobacter sp. RP-1-14 sp. nov., isolated from Arctic soil.</title>
        <authorList>
            <person name="Dahal R.H."/>
        </authorList>
    </citation>
    <scope>NUCLEOTIDE SEQUENCE [LARGE SCALE GENOMIC DNA]</scope>
    <source>
        <strain evidence="1 2">RP-1-14</strain>
    </source>
</reference>
<gene>
    <name evidence="1" type="ORF">EZ437_17620</name>
</gene>
<organism evidence="1 2">
    <name type="scientific">Pedobacter psychroterrae</name>
    <dbReference type="NCBI Taxonomy" id="2530453"/>
    <lineage>
        <taxon>Bacteria</taxon>
        <taxon>Pseudomonadati</taxon>
        <taxon>Bacteroidota</taxon>
        <taxon>Sphingobacteriia</taxon>
        <taxon>Sphingobacteriales</taxon>
        <taxon>Sphingobacteriaceae</taxon>
        <taxon>Pedobacter</taxon>
    </lineage>
</organism>
<sequence>MKQSKQSQLIHIWEDYEFYLNIPKSFAGSNKPFIYFYYLDIKASKQQRIRKYVGKNAGNMKLIKDEAKSTRFKVFEKEELLTVASLLSEDTTGLRKQSC</sequence>
<comment type="caution">
    <text evidence="1">The sequence shown here is derived from an EMBL/GenBank/DDBJ whole genome shotgun (WGS) entry which is preliminary data.</text>
</comment>